<dbReference type="InterPro" id="IPR025580">
    <property type="entry name" value="Gp46"/>
</dbReference>
<accession>A0A4Y7WDI4</accession>
<dbReference type="Pfam" id="PF14265">
    <property type="entry name" value="DUF4355"/>
    <property type="match status" value="1"/>
</dbReference>
<proteinExistence type="predicted"/>
<evidence type="ECO:0000313" key="3">
    <source>
        <dbReference type="EMBL" id="TES45664.1"/>
    </source>
</evidence>
<feature type="coiled-coil region" evidence="1">
    <location>
        <begin position="112"/>
        <end position="139"/>
    </location>
</feature>
<reference evidence="3 4" key="1">
    <citation type="submission" date="2019-03" db="EMBL/GenBank/DDBJ databases">
        <authorList>
            <person name="Liu G."/>
        </authorList>
    </citation>
    <scope>NUCLEOTIDE SEQUENCE [LARGE SCALE GENOMIC DNA]</scope>
    <source>
        <strain evidence="3 4">DSM 19099</strain>
    </source>
</reference>
<evidence type="ECO:0000313" key="4">
    <source>
        <dbReference type="Proteomes" id="UP000298210"/>
    </source>
</evidence>
<dbReference type="EMBL" id="SNUX01000005">
    <property type="protein sequence ID" value="TES45664.1"/>
    <property type="molecule type" value="Genomic_DNA"/>
</dbReference>
<feature type="region of interest" description="Disordered" evidence="2">
    <location>
        <begin position="22"/>
        <end position="55"/>
    </location>
</feature>
<dbReference type="RefSeq" id="WP_134260298.1">
    <property type="nucleotide sequence ID" value="NZ_LDIM01000012.1"/>
</dbReference>
<dbReference type="Proteomes" id="UP000298210">
    <property type="component" value="Unassembled WGS sequence"/>
</dbReference>
<evidence type="ECO:0000256" key="2">
    <source>
        <dbReference type="SAM" id="MobiDB-lite"/>
    </source>
</evidence>
<name>A0A4Y7WDI4_9BACI</name>
<protein>
    <submittedName>
        <fullName evidence="3">DUF4355 domain-containing protein</fullName>
    </submittedName>
</protein>
<organism evidence="3 4">
    <name type="scientific">Shouchella lehensis</name>
    <dbReference type="NCBI Taxonomy" id="300825"/>
    <lineage>
        <taxon>Bacteria</taxon>
        <taxon>Bacillati</taxon>
        <taxon>Bacillota</taxon>
        <taxon>Bacilli</taxon>
        <taxon>Bacillales</taxon>
        <taxon>Bacillaceae</taxon>
        <taxon>Shouchella</taxon>
    </lineage>
</organism>
<feature type="compositionally biased region" description="Gly residues" evidence="2">
    <location>
        <begin position="41"/>
        <end position="52"/>
    </location>
</feature>
<feature type="region of interest" description="Disordered" evidence="2">
    <location>
        <begin position="191"/>
        <end position="210"/>
    </location>
</feature>
<sequence length="235" mass="25913">MNNEAKTVKLRLPMNIQYFSDEGALPASQGGNLEIEPSTGRSGGQQVGGAGGNEQPALTLDAVQAFLNGQESGKAWLQSFADGRVTDAIKTYESKTLPKKLDEEIAKRYPPETEDQKKMRALQEQLDNMDKEKKHEKMLNYALKEAGNYGISGDIVEHFLGKTEDETKAALMKLYDVIETRVEAQVNERLKGAARSPKDTTAAGDKLTIGKLKQMTTREVAKLDPEEVNQVLSQK</sequence>
<dbReference type="AlphaFoldDB" id="A0A4Y7WDI4"/>
<comment type="caution">
    <text evidence="3">The sequence shown here is derived from an EMBL/GenBank/DDBJ whole genome shotgun (WGS) entry which is preliminary data.</text>
</comment>
<gene>
    <name evidence="3" type="ORF">E2L03_19980</name>
</gene>
<evidence type="ECO:0000256" key="1">
    <source>
        <dbReference type="SAM" id="Coils"/>
    </source>
</evidence>
<keyword evidence="1" id="KW-0175">Coiled coil</keyword>